<dbReference type="Proteomes" id="UP000609531">
    <property type="component" value="Unassembled WGS sequence"/>
</dbReference>
<dbReference type="AlphaFoldDB" id="A0A934MM93"/>
<dbReference type="InterPro" id="IPR003673">
    <property type="entry name" value="CoA-Trfase_fam_III"/>
</dbReference>
<dbReference type="GO" id="GO:0016740">
    <property type="term" value="F:transferase activity"/>
    <property type="evidence" value="ECO:0007669"/>
    <property type="project" value="UniProtKB-KW"/>
</dbReference>
<comment type="caution">
    <text evidence="2">The sequence shown here is derived from an EMBL/GenBank/DDBJ whole genome shotgun (WGS) entry which is preliminary data.</text>
</comment>
<accession>A0A934MM93</accession>
<dbReference type="Gene3D" id="3.40.50.10540">
    <property type="entry name" value="Crotonobetainyl-coa:carnitine coa-transferase, domain 1"/>
    <property type="match status" value="1"/>
</dbReference>
<dbReference type="PANTHER" id="PTHR48228">
    <property type="entry name" value="SUCCINYL-COA--D-CITRAMALATE COA-TRANSFERASE"/>
    <property type="match status" value="1"/>
</dbReference>
<keyword evidence="3" id="KW-1185">Reference proteome</keyword>
<dbReference type="Gene3D" id="3.30.1540.10">
    <property type="entry name" value="formyl-coa transferase, domain 3"/>
    <property type="match status" value="1"/>
</dbReference>
<sequence>MTPLKGVTVLDLGIITAGAATSALLADLGADVIKIESPTYKDPFRIWVSSSPQDRDKLSPHFGATNRGKKALAVNLKEPEGRDCFLRLVARADVVVENFRRGVLDKLGIGFEALKAANPRVVLASISSQGETGPDAMHVSYGSTLECVAGMAWLLGYDDGRPTVSGVDLNYPDQVAAIFAAGMIVSAVHAVENGAEAVHLDLSQRELTSFMIGDSFANPEAVPARGNADPRFALQDCLKAADGRWVALSVREADAVAHPHVGTPTAAAEWIAARPADEAVDALTAAGIAAAVAATGVEILDAKPWSTAMIETPDGAILKGTPFDIGTPHADLVAPVFGGDTVEVLERLGGYSREEIRTLIERGIVAAPETAEAAE</sequence>
<dbReference type="InterPro" id="IPR023606">
    <property type="entry name" value="CoA-Trfase_III_dom_1_sf"/>
</dbReference>
<organism evidence="2 3">
    <name type="scientific">Acuticoccus mangrovi</name>
    <dbReference type="NCBI Taxonomy" id="2796142"/>
    <lineage>
        <taxon>Bacteria</taxon>
        <taxon>Pseudomonadati</taxon>
        <taxon>Pseudomonadota</taxon>
        <taxon>Alphaproteobacteria</taxon>
        <taxon>Hyphomicrobiales</taxon>
        <taxon>Amorphaceae</taxon>
        <taxon>Acuticoccus</taxon>
    </lineage>
</organism>
<evidence type="ECO:0000256" key="1">
    <source>
        <dbReference type="ARBA" id="ARBA00022679"/>
    </source>
</evidence>
<dbReference type="Pfam" id="PF02515">
    <property type="entry name" value="CoA_transf_3"/>
    <property type="match status" value="1"/>
</dbReference>
<gene>
    <name evidence="2" type="ORF">JCR33_15305</name>
</gene>
<dbReference type="InterPro" id="IPR050509">
    <property type="entry name" value="CoA-transferase_III"/>
</dbReference>
<name>A0A934MM93_9HYPH</name>
<dbReference type="RefSeq" id="WP_198882972.1">
    <property type="nucleotide sequence ID" value="NZ_JAEKJA010000012.1"/>
</dbReference>
<dbReference type="PANTHER" id="PTHR48228:SF6">
    <property type="entry name" value="L-CARNITINE COA-TRANSFERASE"/>
    <property type="match status" value="1"/>
</dbReference>
<keyword evidence="1 2" id="KW-0808">Transferase</keyword>
<dbReference type="SUPFAM" id="SSF89796">
    <property type="entry name" value="CoA-transferase family III (CaiB/BaiF)"/>
    <property type="match status" value="1"/>
</dbReference>
<evidence type="ECO:0000313" key="3">
    <source>
        <dbReference type="Proteomes" id="UP000609531"/>
    </source>
</evidence>
<evidence type="ECO:0000313" key="2">
    <source>
        <dbReference type="EMBL" id="MBJ3777074.1"/>
    </source>
</evidence>
<dbReference type="InterPro" id="IPR044855">
    <property type="entry name" value="CoA-Trfase_III_dom3_sf"/>
</dbReference>
<proteinExistence type="predicted"/>
<reference evidence="2" key="1">
    <citation type="submission" date="2020-12" db="EMBL/GenBank/DDBJ databases">
        <title>Bacterial taxonomy.</title>
        <authorList>
            <person name="Pan X."/>
        </authorList>
    </citation>
    <scope>NUCLEOTIDE SEQUENCE</scope>
    <source>
        <strain evidence="2">B2012</strain>
    </source>
</reference>
<protein>
    <submittedName>
        <fullName evidence="2">CoA transferase</fullName>
    </submittedName>
</protein>
<dbReference type="EMBL" id="JAEKJA010000012">
    <property type="protein sequence ID" value="MBJ3777074.1"/>
    <property type="molecule type" value="Genomic_DNA"/>
</dbReference>